<dbReference type="InterPro" id="IPR049492">
    <property type="entry name" value="BD-FAE-like_dom"/>
</dbReference>
<evidence type="ECO:0000256" key="1">
    <source>
        <dbReference type="ARBA" id="ARBA00022801"/>
    </source>
</evidence>
<dbReference type="STRING" id="1423811.FC72_GL001300"/>
<name>A0A0R1J473_9LACO</name>
<keyword evidence="1 3" id="KW-0378">Hydrolase</keyword>
<dbReference type="InterPro" id="IPR050300">
    <property type="entry name" value="GDXG_lipolytic_enzyme"/>
</dbReference>
<keyword evidence="4" id="KW-1185">Reference proteome</keyword>
<dbReference type="Gene3D" id="3.40.50.1820">
    <property type="entry name" value="alpha/beta hydrolase"/>
    <property type="match status" value="1"/>
</dbReference>
<dbReference type="RefSeq" id="WP_057767359.1">
    <property type="nucleotide sequence ID" value="NZ_AZDG01000028.1"/>
</dbReference>
<dbReference type="PANTHER" id="PTHR48081:SF13">
    <property type="entry name" value="ALPHA_BETA HYDROLASE"/>
    <property type="match status" value="1"/>
</dbReference>
<evidence type="ECO:0000313" key="4">
    <source>
        <dbReference type="Proteomes" id="UP000050929"/>
    </source>
</evidence>
<dbReference type="InterPro" id="IPR029058">
    <property type="entry name" value="AB_hydrolase_fold"/>
</dbReference>
<evidence type="ECO:0000259" key="2">
    <source>
        <dbReference type="Pfam" id="PF20434"/>
    </source>
</evidence>
<dbReference type="AlphaFoldDB" id="A0A0R1J473"/>
<dbReference type="Pfam" id="PF20434">
    <property type="entry name" value="BD-FAE"/>
    <property type="match status" value="1"/>
</dbReference>
<dbReference type="Proteomes" id="UP000050929">
    <property type="component" value="Unassembled WGS sequence"/>
</dbReference>
<comment type="caution">
    <text evidence="3">The sequence shown here is derived from an EMBL/GenBank/DDBJ whole genome shotgun (WGS) entry which is preliminary data.</text>
</comment>
<organism evidence="3 4">
    <name type="scientific">Companilactobacillus tucceti DSM 20183</name>
    <dbReference type="NCBI Taxonomy" id="1423811"/>
    <lineage>
        <taxon>Bacteria</taxon>
        <taxon>Bacillati</taxon>
        <taxon>Bacillota</taxon>
        <taxon>Bacilli</taxon>
        <taxon>Lactobacillales</taxon>
        <taxon>Lactobacillaceae</taxon>
        <taxon>Companilactobacillus</taxon>
    </lineage>
</organism>
<gene>
    <name evidence="3" type="ORF">FC72_GL001300</name>
</gene>
<feature type="domain" description="BD-FAE-like" evidence="2">
    <location>
        <begin position="48"/>
        <end position="245"/>
    </location>
</feature>
<accession>A0A0R1J473</accession>
<dbReference type="GO" id="GO:0016787">
    <property type="term" value="F:hydrolase activity"/>
    <property type="evidence" value="ECO:0007669"/>
    <property type="project" value="UniProtKB-KW"/>
</dbReference>
<evidence type="ECO:0000313" key="3">
    <source>
        <dbReference type="EMBL" id="KRK63603.1"/>
    </source>
</evidence>
<dbReference type="PANTHER" id="PTHR48081">
    <property type="entry name" value="AB HYDROLASE SUPERFAMILY PROTEIN C4A8.06C"/>
    <property type="match status" value="1"/>
</dbReference>
<dbReference type="PATRIC" id="fig|1423811.3.peg.1324"/>
<sequence>MKKEIEVPITRDGLWLDSDITYAQVPGWLGNSTRDLKLSVIRHFPNDDENTKYPVIFWFAGGGWMDVDHNIHLPNLVDLARKGYVIVSVEYRDSNKINFPGQLNDAKAAIRYMRKNACKFQIDPERFVAMGESAGGHLASMLGVTNDIDKFDVGENLEFMSDIQVSIPLYGVVDPLTAKNGSLSNDFDFVYRNLLGAEPEDNKDLDAAANPLTYINDKTVPFLIFHGDKDVVVPIEDGEKLYDTLIENNAKADFYKIKGAGHMDIRYWQPEIVDIISDFLEKYL</sequence>
<dbReference type="EMBL" id="AZDG01000028">
    <property type="protein sequence ID" value="KRK63603.1"/>
    <property type="molecule type" value="Genomic_DNA"/>
</dbReference>
<protein>
    <submittedName>
        <fullName evidence="3">Alpha beta hydrolase domain-containing protein</fullName>
    </submittedName>
</protein>
<dbReference type="SUPFAM" id="SSF53474">
    <property type="entry name" value="alpha/beta-Hydrolases"/>
    <property type="match status" value="1"/>
</dbReference>
<reference evidence="3 4" key="1">
    <citation type="journal article" date="2015" name="Genome Announc.">
        <title>Expanding the biotechnology potential of lactobacilli through comparative genomics of 213 strains and associated genera.</title>
        <authorList>
            <person name="Sun Z."/>
            <person name="Harris H.M."/>
            <person name="McCann A."/>
            <person name="Guo C."/>
            <person name="Argimon S."/>
            <person name="Zhang W."/>
            <person name="Yang X."/>
            <person name="Jeffery I.B."/>
            <person name="Cooney J.C."/>
            <person name="Kagawa T.F."/>
            <person name="Liu W."/>
            <person name="Song Y."/>
            <person name="Salvetti E."/>
            <person name="Wrobel A."/>
            <person name="Rasinkangas P."/>
            <person name="Parkhill J."/>
            <person name="Rea M.C."/>
            <person name="O'Sullivan O."/>
            <person name="Ritari J."/>
            <person name="Douillard F.P."/>
            <person name="Paul Ross R."/>
            <person name="Yang R."/>
            <person name="Briner A.E."/>
            <person name="Felis G.E."/>
            <person name="de Vos W.M."/>
            <person name="Barrangou R."/>
            <person name="Klaenhammer T.R."/>
            <person name="Caufield P.W."/>
            <person name="Cui Y."/>
            <person name="Zhang H."/>
            <person name="O'Toole P.W."/>
        </authorList>
    </citation>
    <scope>NUCLEOTIDE SEQUENCE [LARGE SCALE GENOMIC DNA]</scope>
    <source>
        <strain evidence="3 4">DSM 20183</strain>
    </source>
</reference>
<dbReference type="OrthoDB" id="9815425at2"/>
<proteinExistence type="predicted"/>